<keyword evidence="3" id="KW-1185">Reference proteome</keyword>
<feature type="region of interest" description="Disordered" evidence="1">
    <location>
        <begin position="1"/>
        <end position="22"/>
    </location>
</feature>
<feature type="non-terminal residue" evidence="2">
    <location>
        <position position="94"/>
    </location>
</feature>
<dbReference type="AlphaFoldDB" id="A0A026VUA0"/>
<evidence type="ECO:0000313" key="3">
    <source>
        <dbReference type="Proteomes" id="UP000053097"/>
    </source>
</evidence>
<evidence type="ECO:0000313" key="2">
    <source>
        <dbReference type="EMBL" id="EZA47081.1"/>
    </source>
</evidence>
<dbReference type="Proteomes" id="UP000053097">
    <property type="component" value="Unassembled WGS sequence"/>
</dbReference>
<sequence length="94" mass="10461">SRDGFHPEYSRGDGQRRSRDPERLVLLSALPRSDYTAVQGSEKLGYLLDSRIFDGPNDGTGSGLDYQLSVSANHMCAKREERGGPQKVMRVNYA</sequence>
<gene>
    <name evidence="2" type="ORF">X777_16769</name>
</gene>
<evidence type="ECO:0000256" key="1">
    <source>
        <dbReference type="SAM" id="MobiDB-lite"/>
    </source>
</evidence>
<name>A0A026VUA0_OOCBI</name>
<proteinExistence type="predicted"/>
<feature type="non-terminal residue" evidence="2">
    <location>
        <position position="1"/>
    </location>
</feature>
<organism evidence="2 3">
    <name type="scientific">Ooceraea biroi</name>
    <name type="common">Clonal raider ant</name>
    <name type="synonym">Cerapachys biroi</name>
    <dbReference type="NCBI Taxonomy" id="2015173"/>
    <lineage>
        <taxon>Eukaryota</taxon>
        <taxon>Metazoa</taxon>
        <taxon>Ecdysozoa</taxon>
        <taxon>Arthropoda</taxon>
        <taxon>Hexapoda</taxon>
        <taxon>Insecta</taxon>
        <taxon>Pterygota</taxon>
        <taxon>Neoptera</taxon>
        <taxon>Endopterygota</taxon>
        <taxon>Hymenoptera</taxon>
        <taxon>Apocrita</taxon>
        <taxon>Aculeata</taxon>
        <taxon>Formicoidea</taxon>
        <taxon>Formicidae</taxon>
        <taxon>Dorylinae</taxon>
        <taxon>Ooceraea</taxon>
    </lineage>
</organism>
<accession>A0A026VUA0</accession>
<reference evidence="2 3" key="1">
    <citation type="journal article" date="2014" name="Curr. Biol.">
        <title>The genome of the clonal raider ant Cerapachys biroi.</title>
        <authorList>
            <person name="Oxley P.R."/>
            <person name="Ji L."/>
            <person name="Fetter-Pruneda I."/>
            <person name="McKenzie S.K."/>
            <person name="Li C."/>
            <person name="Hu H."/>
            <person name="Zhang G."/>
            <person name="Kronauer D.J."/>
        </authorList>
    </citation>
    <scope>NUCLEOTIDE SEQUENCE [LARGE SCALE GENOMIC DNA]</scope>
</reference>
<protein>
    <submittedName>
        <fullName evidence="2">Uncharacterized protein</fullName>
    </submittedName>
</protein>
<dbReference type="EMBL" id="KK107953">
    <property type="protein sequence ID" value="EZA47081.1"/>
    <property type="molecule type" value="Genomic_DNA"/>
</dbReference>